<evidence type="ECO:0000256" key="4">
    <source>
        <dbReference type="ARBA" id="ARBA00022475"/>
    </source>
</evidence>
<dbReference type="InterPro" id="IPR033479">
    <property type="entry name" value="dCache_1"/>
</dbReference>
<keyword evidence="9" id="KW-0418">Kinase</keyword>
<evidence type="ECO:0000256" key="12">
    <source>
        <dbReference type="ARBA" id="ARBA00023012"/>
    </source>
</evidence>
<dbReference type="GO" id="GO:0005524">
    <property type="term" value="F:ATP binding"/>
    <property type="evidence" value="ECO:0007669"/>
    <property type="project" value="UniProtKB-KW"/>
</dbReference>
<evidence type="ECO:0000313" key="18">
    <source>
        <dbReference type="Proteomes" id="UP000234950"/>
    </source>
</evidence>
<accession>A0A2N5HVT3</accession>
<dbReference type="CDD" id="cd12912">
    <property type="entry name" value="PDC2_MCP_like"/>
    <property type="match status" value="1"/>
</dbReference>
<feature type="transmembrane region" description="Helical" evidence="14">
    <location>
        <begin position="287"/>
        <end position="306"/>
    </location>
</feature>
<dbReference type="Pfam" id="PF06580">
    <property type="entry name" value="His_kinase"/>
    <property type="match status" value="1"/>
</dbReference>
<evidence type="ECO:0000256" key="2">
    <source>
        <dbReference type="ARBA" id="ARBA00004651"/>
    </source>
</evidence>
<evidence type="ECO:0000256" key="5">
    <source>
        <dbReference type="ARBA" id="ARBA00022553"/>
    </source>
</evidence>
<dbReference type="CDD" id="cd06225">
    <property type="entry name" value="HAMP"/>
    <property type="match status" value="1"/>
</dbReference>
<dbReference type="GO" id="GO:0000155">
    <property type="term" value="F:phosphorelay sensor kinase activity"/>
    <property type="evidence" value="ECO:0007669"/>
    <property type="project" value="InterPro"/>
</dbReference>
<feature type="transmembrane region" description="Helical" evidence="14">
    <location>
        <begin position="12"/>
        <end position="34"/>
    </location>
</feature>
<dbReference type="RefSeq" id="WP_101646211.1">
    <property type="nucleotide sequence ID" value="NZ_PGVE01000012.1"/>
</dbReference>
<evidence type="ECO:0000256" key="9">
    <source>
        <dbReference type="ARBA" id="ARBA00022777"/>
    </source>
</evidence>
<dbReference type="Gene3D" id="6.10.340.10">
    <property type="match status" value="1"/>
</dbReference>
<protein>
    <recommendedName>
        <fullName evidence="3">histidine kinase</fullName>
        <ecNumber evidence="3">2.7.13.3</ecNumber>
    </recommendedName>
</protein>
<dbReference type="PANTHER" id="PTHR34220:SF7">
    <property type="entry name" value="SENSOR HISTIDINE KINASE YPDA"/>
    <property type="match status" value="1"/>
</dbReference>
<dbReference type="Gene3D" id="3.30.450.20">
    <property type="entry name" value="PAS domain"/>
    <property type="match status" value="2"/>
</dbReference>
<keyword evidence="6" id="KW-0808">Transferase</keyword>
<dbReference type="InterPro" id="IPR003594">
    <property type="entry name" value="HATPase_dom"/>
</dbReference>
<evidence type="ECO:0000256" key="6">
    <source>
        <dbReference type="ARBA" id="ARBA00022679"/>
    </source>
</evidence>
<dbReference type="SUPFAM" id="SSF158472">
    <property type="entry name" value="HAMP domain-like"/>
    <property type="match status" value="1"/>
</dbReference>
<evidence type="ECO:0000313" key="17">
    <source>
        <dbReference type="EMBL" id="PLS09628.1"/>
    </source>
</evidence>
<evidence type="ECO:0000256" key="11">
    <source>
        <dbReference type="ARBA" id="ARBA00022989"/>
    </source>
</evidence>
<evidence type="ECO:0000256" key="8">
    <source>
        <dbReference type="ARBA" id="ARBA00022741"/>
    </source>
</evidence>
<proteinExistence type="predicted"/>
<keyword evidence="7 14" id="KW-0812">Transmembrane</keyword>
<dbReference type="Proteomes" id="UP000234950">
    <property type="component" value="Unassembled WGS sequence"/>
</dbReference>
<dbReference type="Pfam" id="PF02743">
    <property type="entry name" value="dCache_1"/>
    <property type="match status" value="1"/>
</dbReference>
<dbReference type="Gene3D" id="3.30.565.10">
    <property type="entry name" value="Histidine kinase-like ATPase, C-terminal domain"/>
    <property type="match status" value="1"/>
</dbReference>
<dbReference type="InterPro" id="IPR005467">
    <property type="entry name" value="His_kinase_dom"/>
</dbReference>
<evidence type="ECO:0000256" key="3">
    <source>
        <dbReference type="ARBA" id="ARBA00012438"/>
    </source>
</evidence>
<keyword evidence="4" id="KW-1003">Cell membrane</keyword>
<keyword evidence="12" id="KW-0902">Two-component regulatory system</keyword>
<dbReference type="PROSITE" id="PS50885">
    <property type="entry name" value="HAMP"/>
    <property type="match status" value="1"/>
</dbReference>
<dbReference type="InterPro" id="IPR010559">
    <property type="entry name" value="Sig_transdc_His_kin_internal"/>
</dbReference>
<comment type="catalytic activity">
    <reaction evidence="1">
        <text>ATP + protein L-histidine = ADP + protein N-phospho-L-histidine.</text>
        <dbReference type="EC" id="2.7.13.3"/>
    </reaction>
</comment>
<dbReference type="Pfam" id="PF00672">
    <property type="entry name" value="HAMP"/>
    <property type="match status" value="1"/>
</dbReference>
<dbReference type="AlphaFoldDB" id="A0A2N5HVT3"/>
<evidence type="ECO:0000259" key="15">
    <source>
        <dbReference type="PROSITE" id="PS50109"/>
    </source>
</evidence>
<keyword evidence="18" id="KW-1185">Reference proteome</keyword>
<keyword evidence="13 14" id="KW-0472">Membrane</keyword>
<dbReference type="InterPro" id="IPR003660">
    <property type="entry name" value="HAMP_dom"/>
</dbReference>
<evidence type="ECO:0000256" key="1">
    <source>
        <dbReference type="ARBA" id="ARBA00000085"/>
    </source>
</evidence>
<evidence type="ECO:0000256" key="7">
    <source>
        <dbReference type="ARBA" id="ARBA00022692"/>
    </source>
</evidence>
<dbReference type="EMBL" id="PGVE01000012">
    <property type="protein sequence ID" value="PLS09628.1"/>
    <property type="molecule type" value="Genomic_DNA"/>
</dbReference>
<dbReference type="InterPro" id="IPR036890">
    <property type="entry name" value="HATPase_C_sf"/>
</dbReference>
<keyword evidence="8" id="KW-0547">Nucleotide-binding</keyword>
<gene>
    <name evidence="17" type="ORF">CVD27_01980</name>
</gene>
<reference evidence="17 18" key="1">
    <citation type="submission" date="2017-11" db="EMBL/GenBank/DDBJ databases">
        <title>Comparitive Functional Genomics of Dry Heat Resistant strains isolated from the Viking Spacecraft.</title>
        <authorList>
            <person name="Seuylemezian A."/>
            <person name="Cooper K."/>
            <person name="Vaishampayan P."/>
        </authorList>
    </citation>
    <scope>NUCLEOTIDE SEQUENCE [LARGE SCALE GENOMIC DNA]</scope>
    <source>
        <strain evidence="17 18">V32-6</strain>
    </source>
</reference>
<evidence type="ECO:0000259" key="16">
    <source>
        <dbReference type="PROSITE" id="PS50885"/>
    </source>
</evidence>
<keyword evidence="5" id="KW-0597">Phosphoprotein</keyword>
<evidence type="ECO:0000256" key="13">
    <source>
        <dbReference type="ARBA" id="ARBA00023136"/>
    </source>
</evidence>
<dbReference type="SMART" id="SM00387">
    <property type="entry name" value="HATPase_c"/>
    <property type="match status" value="1"/>
</dbReference>
<feature type="domain" description="HAMP" evidence="16">
    <location>
        <begin position="308"/>
        <end position="360"/>
    </location>
</feature>
<dbReference type="InterPro" id="IPR050640">
    <property type="entry name" value="Bact_2-comp_sensor_kinase"/>
</dbReference>
<name>A0A2N5HVT3_9BACI</name>
<comment type="caution">
    <text evidence="17">The sequence shown here is derived from an EMBL/GenBank/DDBJ whole genome shotgun (WGS) entry which is preliminary data.</text>
</comment>
<dbReference type="SUPFAM" id="SSF55874">
    <property type="entry name" value="ATPase domain of HSP90 chaperone/DNA topoisomerase II/histidine kinase"/>
    <property type="match status" value="1"/>
</dbReference>
<dbReference type="PANTHER" id="PTHR34220">
    <property type="entry name" value="SENSOR HISTIDINE KINASE YPDA"/>
    <property type="match status" value="1"/>
</dbReference>
<evidence type="ECO:0000256" key="10">
    <source>
        <dbReference type="ARBA" id="ARBA00022840"/>
    </source>
</evidence>
<dbReference type="Pfam" id="PF02518">
    <property type="entry name" value="HATPase_c"/>
    <property type="match status" value="1"/>
</dbReference>
<keyword evidence="11 14" id="KW-1133">Transmembrane helix</keyword>
<dbReference type="PROSITE" id="PS50109">
    <property type="entry name" value="HIS_KIN"/>
    <property type="match status" value="1"/>
</dbReference>
<dbReference type="EC" id="2.7.13.3" evidence="3"/>
<organism evidence="17 18">
    <name type="scientific">Neobacillus cucumis</name>
    <dbReference type="NCBI Taxonomy" id="1740721"/>
    <lineage>
        <taxon>Bacteria</taxon>
        <taxon>Bacillati</taxon>
        <taxon>Bacillota</taxon>
        <taxon>Bacilli</taxon>
        <taxon>Bacillales</taxon>
        <taxon>Bacillaceae</taxon>
        <taxon>Neobacillus</taxon>
    </lineage>
</organism>
<comment type="subcellular location">
    <subcellularLocation>
        <location evidence="2">Cell membrane</location>
        <topology evidence="2">Multi-pass membrane protein</topology>
    </subcellularLocation>
</comment>
<evidence type="ECO:0000256" key="14">
    <source>
        <dbReference type="SAM" id="Phobius"/>
    </source>
</evidence>
<sequence>MKEKLRNISLYQRLLIIIIVLALFPLLIFSYTGYKMFSNLMLKMIAESNLKTMEQVQLQSERIYEDINDILTRVSIHPDVQRMMNEESISEWDSYMEARNFSEFTNNLLVSHSEIANISIINFNGKRIDSLGRFLPIQLDDKMAKMVKQLKTRSVAIGSIHHTQSGENLISFGKMIVDVKSGKPLGLVTLDVNLEILDEEFKKVTLLKSGYVYLLNEKNQVIYHPSKSVGQQMEKLPETEKHYFLKKGQNGEDYLYLIKKLPSTHWVLTGIIPYKEVTDENVFIRNAFFVFLILMMIALLFVAFLLKKVLVNPISKMQTLMNSVQEGNFQVRTKFHRNDEIGKLGAAFNGMVAQIDNLIERVYQVELNESRALLLQKQAELEALQERITPHFLYNTLNSISWFANQKGIREIEYVIDSLSNMLRYSVGNGSNLVRLKDEFAYIKLYAEIIDFRFDGSITFTYSLSPSLEDVLIPRLSLQPIVENVVKYAFDHTETFKKIEVSAFEEGDQVWVMVKDNGDGISNEKVNRINESLNVFGYDLSAQLTRKEEFEHVGGIGLKNVHQRLKLTFGEKYGVQLQSRIGEGTIVRVKLPLKKIS</sequence>
<dbReference type="GO" id="GO:0005886">
    <property type="term" value="C:plasma membrane"/>
    <property type="evidence" value="ECO:0007669"/>
    <property type="project" value="UniProtKB-SubCell"/>
</dbReference>
<dbReference type="OrthoDB" id="9776552at2"/>
<feature type="domain" description="Histidine kinase" evidence="15">
    <location>
        <begin position="388"/>
        <end position="595"/>
    </location>
</feature>
<dbReference type="SMART" id="SM00304">
    <property type="entry name" value="HAMP"/>
    <property type="match status" value="1"/>
</dbReference>
<keyword evidence="10" id="KW-0067">ATP-binding</keyword>